<proteinExistence type="predicted"/>
<dbReference type="EMBL" id="FWXZ01000004">
    <property type="protein sequence ID" value="SMC70663.1"/>
    <property type="molecule type" value="Genomic_DNA"/>
</dbReference>
<sequence length="309" mass="35526">MSEQRPDSSFCQAFECLHIDSAADGALFPVAPHSHYYTEVMLVRSGTCRVMRGTHPYVLNPGELLYIAPLIRHSVESADGKPVVYDIVKFSATRLREIPSYLSDLRSFSMDASHHHLQVHMKAEDVQFWHLDNIVKECIYESEQQGFAWDLQTRALIYLLITGLARFWLTNFGSLMQNPPEERDPILDIPAYIEQHISEPLRVEDLARRCSLSYPWFAKRFHEFFGLSCKQFIEHIRTETVEQYLVYSDLDLSEISSRTGYTDSSHMVKDFRRMTGMTPGQFRSVMKAQGRAPFTRISAQALPIHASKG</sequence>
<protein>
    <submittedName>
        <fullName evidence="1">AraC-type DNA-binding protein</fullName>
    </submittedName>
</protein>
<reference evidence="1" key="1">
    <citation type="submission" date="2017-04" db="EMBL/GenBank/DDBJ databases">
        <authorList>
            <person name="Varghese N."/>
            <person name="Submissions S."/>
        </authorList>
    </citation>
    <scope>NUCLEOTIDE SEQUENCE</scope>
    <source>
        <strain evidence="1">WTE2008</strain>
    </source>
</reference>
<dbReference type="Proteomes" id="UP000192328">
    <property type="component" value="Unassembled WGS sequence"/>
</dbReference>
<gene>
    <name evidence="1" type="ORF">SAMN06297397_2057</name>
</gene>
<name>A0AC61PMG1_9FIRM</name>
<organism evidence="1 2">
    <name type="scientific">Aristaeella lactis</name>
    <dbReference type="NCBI Taxonomy" id="3046383"/>
    <lineage>
        <taxon>Bacteria</taxon>
        <taxon>Bacillati</taxon>
        <taxon>Bacillota</taxon>
        <taxon>Clostridia</taxon>
        <taxon>Eubacteriales</taxon>
        <taxon>Aristaeellaceae</taxon>
        <taxon>Aristaeella</taxon>
    </lineage>
</organism>
<keyword evidence="2" id="KW-1185">Reference proteome</keyword>
<evidence type="ECO:0000313" key="1">
    <source>
        <dbReference type="EMBL" id="SMC70663.1"/>
    </source>
</evidence>
<comment type="caution">
    <text evidence="1">The sequence shown here is derived from an EMBL/GenBank/DDBJ whole genome shotgun (WGS) entry which is preliminary data.</text>
</comment>
<evidence type="ECO:0000313" key="2">
    <source>
        <dbReference type="Proteomes" id="UP000192328"/>
    </source>
</evidence>
<keyword evidence="1" id="KW-0238">DNA-binding</keyword>
<accession>A0AC61PMG1</accession>